<feature type="region of interest" description="Disordered" evidence="1">
    <location>
        <begin position="30"/>
        <end position="80"/>
    </location>
</feature>
<protein>
    <submittedName>
        <fullName evidence="2">Protein SET</fullName>
    </submittedName>
</protein>
<feature type="non-terminal residue" evidence="2">
    <location>
        <position position="1"/>
    </location>
</feature>
<feature type="compositionally biased region" description="Polar residues" evidence="1">
    <location>
        <begin position="30"/>
        <end position="40"/>
    </location>
</feature>
<organism evidence="2 3">
    <name type="scientific">Galemys pyrenaicus</name>
    <name type="common">Iberian desman</name>
    <name type="synonym">Pyrenean desman</name>
    <dbReference type="NCBI Taxonomy" id="202257"/>
    <lineage>
        <taxon>Eukaryota</taxon>
        <taxon>Metazoa</taxon>
        <taxon>Chordata</taxon>
        <taxon>Craniata</taxon>
        <taxon>Vertebrata</taxon>
        <taxon>Euteleostomi</taxon>
        <taxon>Mammalia</taxon>
        <taxon>Eutheria</taxon>
        <taxon>Laurasiatheria</taxon>
        <taxon>Eulipotyphla</taxon>
        <taxon>Talpidae</taxon>
        <taxon>Galemys</taxon>
    </lineage>
</organism>
<dbReference type="EMBL" id="JAGFMF010011418">
    <property type="protein sequence ID" value="KAG8523073.1"/>
    <property type="molecule type" value="Genomic_DNA"/>
</dbReference>
<evidence type="ECO:0000256" key="1">
    <source>
        <dbReference type="SAM" id="MobiDB-lite"/>
    </source>
</evidence>
<sequence length="104" mass="12203">CQNVKMLSQGSVTEYYFDANPLKKNCRQRISSIAPSTSTETKWKSGKELTKHSSEMQNKASRKRQHEDPRASLPGKKEKWKKMVTMVMKKDWKILMRVKVKKMK</sequence>
<comment type="caution">
    <text evidence="2">The sequence shown here is derived from an EMBL/GenBank/DDBJ whole genome shotgun (WGS) entry which is preliminary data.</text>
</comment>
<dbReference type="AlphaFoldDB" id="A0A8J6DZ53"/>
<accession>A0A8J6DZ53</accession>
<proteinExistence type="predicted"/>
<feature type="non-terminal residue" evidence="2">
    <location>
        <position position="104"/>
    </location>
</feature>
<feature type="compositionally biased region" description="Basic and acidic residues" evidence="1">
    <location>
        <begin position="41"/>
        <end position="54"/>
    </location>
</feature>
<dbReference type="InterPro" id="IPR037231">
    <property type="entry name" value="NAP-like_sf"/>
</dbReference>
<dbReference type="OrthoDB" id="19419at2759"/>
<reference evidence="2" key="1">
    <citation type="journal article" date="2021" name="Evol. Appl.">
        <title>The genome of the Pyrenean desman and the effects of bottlenecks and inbreeding on the genomic landscape of an endangered species.</title>
        <authorList>
            <person name="Escoda L."/>
            <person name="Castresana J."/>
        </authorList>
    </citation>
    <scope>NUCLEOTIDE SEQUENCE</scope>
    <source>
        <strain evidence="2">IBE-C5619</strain>
    </source>
</reference>
<dbReference type="Proteomes" id="UP000700334">
    <property type="component" value="Unassembled WGS sequence"/>
</dbReference>
<evidence type="ECO:0000313" key="2">
    <source>
        <dbReference type="EMBL" id="KAG8523073.1"/>
    </source>
</evidence>
<dbReference type="SUPFAM" id="SSF143113">
    <property type="entry name" value="NAP-like"/>
    <property type="match status" value="1"/>
</dbReference>
<gene>
    <name evidence="2" type="ORF">J0S82_012658</name>
</gene>
<evidence type="ECO:0000313" key="3">
    <source>
        <dbReference type="Proteomes" id="UP000700334"/>
    </source>
</evidence>
<keyword evidence="3" id="KW-1185">Reference proteome</keyword>
<name>A0A8J6DZ53_GALPY</name>